<comment type="caution">
    <text evidence="2">The sequence shown here is derived from an EMBL/GenBank/DDBJ whole genome shotgun (WGS) entry which is preliminary data.</text>
</comment>
<sequence>MFKKFFEFSVMIFLINVLSIAFKDIFLDGEKTTTMNNVLLVLTVLSTISIILTTYSYIANRNKEETKNYKGLFFTVLITLPFVWLIVGYTITSPLPYILK</sequence>
<organism evidence="2 3">
    <name type="scientific">Staphylococcus epidermidis</name>
    <dbReference type="NCBI Taxonomy" id="1282"/>
    <lineage>
        <taxon>Bacteria</taxon>
        <taxon>Bacillati</taxon>
        <taxon>Bacillota</taxon>
        <taxon>Bacilli</taxon>
        <taxon>Bacillales</taxon>
        <taxon>Staphylococcaceae</taxon>
        <taxon>Staphylococcus</taxon>
    </lineage>
</organism>
<dbReference type="Proteomes" id="UP000228502">
    <property type="component" value="Unassembled WGS sequence"/>
</dbReference>
<proteinExistence type="predicted"/>
<dbReference type="RefSeq" id="WP_099800656.1">
    <property type="nucleotide sequence ID" value="NZ_JALXMH010000018.1"/>
</dbReference>
<gene>
    <name evidence="2" type="ORF">CTJ08_12515</name>
</gene>
<feature type="transmembrane region" description="Helical" evidence="1">
    <location>
        <begin position="71"/>
        <end position="91"/>
    </location>
</feature>
<evidence type="ECO:0000256" key="1">
    <source>
        <dbReference type="SAM" id="Phobius"/>
    </source>
</evidence>
<evidence type="ECO:0000313" key="2">
    <source>
        <dbReference type="EMBL" id="PIH09157.1"/>
    </source>
</evidence>
<accession>A0AAE5QWH5</accession>
<feature type="transmembrane region" description="Helical" evidence="1">
    <location>
        <begin position="5"/>
        <end position="26"/>
    </location>
</feature>
<feature type="transmembrane region" description="Helical" evidence="1">
    <location>
        <begin position="38"/>
        <end position="59"/>
    </location>
</feature>
<reference evidence="2 3" key="1">
    <citation type="submission" date="2017-10" db="EMBL/GenBank/DDBJ databases">
        <title>genome sequences of Staph epi in chlorhexidine trial.</title>
        <authorList>
            <person name="Greninger A.L."/>
            <person name="Addetia A."/>
            <person name="Qin X."/>
            <person name="Zerr D."/>
        </authorList>
    </citation>
    <scope>NUCLEOTIDE SEQUENCE [LARGE SCALE GENOMIC DNA]</scope>
    <source>
        <strain evidence="2 3">SCH-17</strain>
    </source>
</reference>
<evidence type="ECO:0000313" key="3">
    <source>
        <dbReference type="Proteomes" id="UP000228502"/>
    </source>
</evidence>
<keyword evidence="1" id="KW-0472">Membrane</keyword>
<protein>
    <submittedName>
        <fullName evidence="2">Uncharacterized protein</fullName>
    </submittedName>
</protein>
<keyword evidence="1" id="KW-0812">Transmembrane</keyword>
<dbReference type="AlphaFoldDB" id="A0AAE5QWH5"/>
<name>A0AAE5QWH5_STAEP</name>
<dbReference type="EMBL" id="PEJG01000032">
    <property type="protein sequence ID" value="PIH09157.1"/>
    <property type="molecule type" value="Genomic_DNA"/>
</dbReference>
<keyword evidence="1" id="KW-1133">Transmembrane helix</keyword>